<dbReference type="Gene3D" id="3.40.190.10">
    <property type="entry name" value="Periplasmic binding protein-like II"/>
    <property type="match status" value="1"/>
</dbReference>
<dbReference type="PROSITE" id="PS51318">
    <property type="entry name" value="TAT"/>
    <property type="match status" value="1"/>
</dbReference>
<dbReference type="HOGENOM" id="CLU_031285_3_1_11"/>
<dbReference type="InterPro" id="IPR006311">
    <property type="entry name" value="TAT_signal"/>
</dbReference>
<dbReference type="PANTHER" id="PTHR43649">
    <property type="entry name" value="ARABINOSE-BINDING PROTEIN-RELATED"/>
    <property type="match status" value="1"/>
</dbReference>
<dbReference type="SUPFAM" id="SSF53850">
    <property type="entry name" value="Periplasmic binding protein-like II"/>
    <property type="match status" value="1"/>
</dbReference>
<evidence type="ECO:0000313" key="3">
    <source>
        <dbReference type="Proteomes" id="UP000007962"/>
    </source>
</evidence>
<evidence type="ECO:0000313" key="2">
    <source>
        <dbReference type="EMBL" id="ACQ79783.1"/>
    </source>
</evidence>
<dbReference type="AlphaFoldDB" id="C5C384"/>
<organism evidence="2 3">
    <name type="scientific">Beutenbergia cavernae (strain ATCC BAA-8 / DSM 12333 / CCUG 43141 / JCM 11478 / NBRC 16432 / NCIMB 13614 / HKI 0122)</name>
    <dbReference type="NCBI Taxonomy" id="471853"/>
    <lineage>
        <taxon>Bacteria</taxon>
        <taxon>Bacillati</taxon>
        <taxon>Actinomycetota</taxon>
        <taxon>Actinomycetes</taxon>
        <taxon>Micrococcales</taxon>
        <taxon>Beutenbergiaceae</taxon>
        <taxon>Beutenbergia</taxon>
    </lineage>
</organism>
<keyword evidence="1" id="KW-0732">Signal</keyword>
<dbReference type="OrthoDB" id="2510110at2"/>
<sequence length="465" mass="49682">MPSPSSLHLSRRTLLSTLGVSAAGLGLAACGAPGGGSGGSGAESSSNLRDGFSQAPVTNVPSQYSGRTNILFWAPFTGVNFEVVQEQFTAFNDSQDEIYAAAESQADYATLNQKFTAALQARQVPDIVCFPEMQWLQFHFSDALAPLDGYFDDEWSLDVYLDNYVGEGVAAGQTYVVPFARSTPLFYFNKTRFLELGLPETGPATWDEFAEFAPELKSISVAGQPLMPMAFGTGDNWYGQAHAWAWGGALSDDLTVTVDSEQMHDWLTWKAGFIHDDGFGYMAQSAMTDFQTGLAAACHGSTASLRGATEASDFEIGTAFMLGKLEDSTKVPTGGSGLSIVKAESQERQDACAELFRFLADPEMSAQWHAGTGYLPIVKASHDTATVQDLVAADPNFGVALAQLPNAQTADQPVWYQSGATELGAAMAQVYGDNADVAGVLGGLQATFEEVIEDNREDLEEVMSA</sequence>
<accession>C5C384</accession>
<dbReference type="eggNOG" id="COG1653">
    <property type="taxonomic scope" value="Bacteria"/>
</dbReference>
<dbReference type="KEGG" id="bcv:Bcav_1527"/>
<dbReference type="Proteomes" id="UP000007962">
    <property type="component" value="Chromosome"/>
</dbReference>
<dbReference type="InterPro" id="IPR050490">
    <property type="entry name" value="Bact_solute-bd_prot1"/>
</dbReference>
<reference evidence="2 3" key="1">
    <citation type="journal article" date="2009" name="Stand. Genomic Sci.">
        <title>Complete genome sequence of Beutenbergia cavernae type strain (HKI 0122).</title>
        <authorList>
            <person name="Land M."/>
            <person name="Pukall R."/>
            <person name="Abt B."/>
            <person name="Goker M."/>
            <person name="Rohde M."/>
            <person name="Glavina Del Rio T."/>
            <person name="Tice H."/>
            <person name="Copeland A."/>
            <person name="Cheng J.F."/>
            <person name="Lucas S."/>
            <person name="Chen F."/>
            <person name="Nolan M."/>
            <person name="Bruce D."/>
            <person name="Goodwin L."/>
            <person name="Pitluck S."/>
            <person name="Ivanova N."/>
            <person name="Mavromatis K."/>
            <person name="Ovchinnikova G."/>
            <person name="Pati A."/>
            <person name="Chen A."/>
            <person name="Palaniappan K."/>
            <person name="Hauser L."/>
            <person name="Chang Y.J."/>
            <person name="Jefferies C.C."/>
            <person name="Saunders E."/>
            <person name="Brettin T."/>
            <person name="Detter J.C."/>
            <person name="Han C."/>
            <person name="Chain P."/>
            <person name="Bristow J."/>
            <person name="Eisen J.A."/>
            <person name="Markowitz V."/>
            <person name="Hugenholtz P."/>
            <person name="Kyrpides N.C."/>
            <person name="Klenk H.P."/>
            <person name="Lapidus A."/>
        </authorList>
    </citation>
    <scope>NUCLEOTIDE SEQUENCE [LARGE SCALE GENOMIC DNA]</scope>
    <source>
        <strain evidence="3">ATCC BAA-8 / DSM 12333 / NBRC 16432</strain>
    </source>
</reference>
<dbReference type="Pfam" id="PF13416">
    <property type="entry name" value="SBP_bac_8"/>
    <property type="match status" value="1"/>
</dbReference>
<gene>
    <name evidence="2" type="ordered locus">Bcav_1527</name>
</gene>
<dbReference type="PANTHER" id="PTHR43649:SF30">
    <property type="entry name" value="ABC TRANSPORTER SUBSTRATE-BINDING PROTEIN"/>
    <property type="match status" value="1"/>
</dbReference>
<dbReference type="RefSeq" id="WP_015882023.1">
    <property type="nucleotide sequence ID" value="NC_012669.1"/>
</dbReference>
<dbReference type="InterPro" id="IPR006059">
    <property type="entry name" value="SBP"/>
</dbReference>
<name>C5C384_BEUC1</name>
<feature type="chain" id="PRO_5002947377" evidence="1">
    <location>
        <begin position="23"/>
        <end position="465"/>
    </location>
</feature>
<dbReference type="EMBL" id="CP001618">
    <property type="protein sequence ID" value="ACQ79783.1"/>
    <property type="molecule type" value="Genomic_DNA"/>
</dbReference>
<feature type="signal peptide" evidence="1">
    <location>
        <begin position="1"/>
        <end position="22"/>
    </location>
</feature>
<protein>
    <submittedName>
        <fullName evidence="2">Extracellular solute-binding protein family 1</fullName>
    </submittedName>
</protein>
<keyword evidence="3" id="KW-1185">Reference proteome</keyword>
<dbReference type="STRING" id="471853.Bcav_1527"/>
<evidence type="ECO:0000256" key="1">
    <source>
        <dbReference type="SAM" id="SignalP"/>
    </source>
</evidence>
<proteinExistence type="predicted"/>